<reference evidence="9 10" key="1">
    <citation type="submission" date="2020-08" db="EMBL/GenBank/DDBJ databases">
        <title>Sequencing the genomes of 1000 actinobacteria strains.</title>
        <authorList>
            <person name="Klenk H.-P."/>
        </authorList>
    </citation>
    <scope>NUCLEOTIDE SEQUENCE [LARGE SCALE GENOMIC DNA]</scope>
    <source>
        <strain evidence="9 10">DSM 23040</strain>
    </source>
</reference>
<dbReference type="GO" id="GO:0003697">
    <property type="term" value="F:single-stranded DNA binding"/>
    <property type="evidence" value="ECO:0007669"/>
    <property type="project" value="InterPro"/>
</dbReference>
<dbReference type="GO" id="GO:0006508">
    <property type="term" value="P:proteolysis"/>
    <property type="evidence" value="ECO:0007669"/>
    <property type="project" value="UniProtKB-KW"/>
</dbReference>
<evidence type="ECO:0000256" key="1">
    <source>
        <dbReference type="ARBA" id="ARBA00008136"/>
    </source>
</evidence>
<evidence type="ECO:0000313" key="9">
    <source>
        <dbReference type="EMBL" id="MBB3022000.1"/>
    </source>
</evidence>
<dbReference type="RefSeq" id="WP_183373707.1">
    <property type="nucleotide sequence ID" value="NZ_CBCSFZ010000003.1"/>
</dbReference>
<dbReference type="GO" id="GO:0106300">
    <property type="term" value="P:protein-DNA covalent cross-linking repair"/>
    <property type="evidence" value="ECO:0007669"/>
    <property type="project" value="InterPro"/>
</dbReference>
<protein>
    <recommendedName>
        <fullName evidence="8">Abasic site processing protein</fullName>
        <ecNumber evidence="8">3.4.-.-</ecNumber>
    </recommendedName>
</protein>
<dbReference type="EC" id="3.4.-.-" evidence="8"/>
<proteinExistence type="inferred from homology"/>
<evidence type="ECO:0000256" key="7">
    <source>
        <dbReference type="ARBA" id="ARBA00023239"/>
    </source>
</evidence>
<evidence type="ECO:0000256" key="2">
    <source>
        <dbReference type="ARBA" id="ARBA00022670"/>
    </source>
</evidence>
<keyword evidence="10" id="KW-1185">Reference proteome</keyword>
<dbReference type="InterPro" id="IPR036590">
    <property type="entry name" value="SRAP-like"/>
</dbReference>
<evidence type="ECO:0000313" key="10">
    <source>
        <dbReference type="Proteomes" id="UP000568050"/>
    </source>
</evidence>
<dbReference type="Pfam" id="PF02586">
    <property type="entry name" value="SRAP"/>
    <property type="match status" value="1"/>
</dbReference>
<dbReference type="PANTHER" id="PTHR13604">
    <property type="entry name" value="DC12-RELATED"/>
    <property type="match status" value="1"/>
</dbReference>
<dbReference type="SUPFAM" id="SSF143081">
    <property type="entry name" value="BB1717-like"/>
    <property type="match status" value="1"/>
</dbReference>
<evidence type="ECO:0000256" key="8">
    <source>
        <dbReference type="RuleBase" id="RU364100"/>
    </source>
</evidence>
<keyword evidence="6" id="KW-0238">DNA-binding</keyword>
<keyword evidence="3" id="KW-0227">DNA damage</keyword>
<sequence length="245" mass="27144">MCGRFAFHQEIDALVDDLDAVDLTDGALTSRFNIPPTAPIHIVTESVDRDTGELVRALRIARWGLLPPFAKDEAFSSKTFNARAESLADKPSFRGSLKSRRAIIPVSGYYEWTPVEGQKRKQANMIRRADHRPMLMAGLVAWWKGEGKNEGPAAYDDGEWLLTATIITAEAEGSMAQIHSRIPVILTRDGAKEWLKQDSFETGREAHDWINTQAPRVPNGDLEVYAVDPAVGNVQAQGPHLMDPV</sequence>
<organism evidence="9 10">
    <name type="scientific">Helcobacillus massiliensis</name>
    <dbReference type="NCBI Taxonomy" id="521392"/>
    <lineage>
        <taxon>Bacteria</taxon>
        <taxon>Bacillati</taxon>
        <taxon>Actinomycetota</taxon>
        <taxon>Actinomycetes</taxon>
        <taxon>Micrococcales</taxon>
        <taxon>Dermabacteraceae</taxon>
        <taxon>Helcobacillus</taxon>
    </lineage>
</organism>
<dbReference type="PANTHER" id="PTHR13604:SF0">
    <property type="entry name" value="ABASIC SITE PROCESSING PROTEIN HMCES"/>
    <property type="match status" value="1"/>
</dbReference>
<accession>A0A839QTC2</accession>
<evidence type="ECO:0000256" key="4">
    <source>
        <dbReference type="ARBA" id="ARBA00022801"/>
    </source>
</evidence>
<dbReference type="EMBL" id="JACHWP010000001">
    <property type="protein sequence ID" value="MBB3022000.1"/>
    <property type="molecule type" value="Genomic_DNA"/>
</dbReference>
<keyword evidence="2 8" id="KW-0645">Protease</keyword>
<comment type="similarity">
    <text evidence="1 8">Belongs to the SOS response-associated peptidase family.</text>
</comment>
<dbReference type="GO" id="GO:0016829">
    <property type="term" value="F:lyase activity"/>
    <property type="evidence" value="ECO:0007669"/>
    <property type="project" value="UniProtKB-KW"/>
</dbReference>
<evidence type="ECO:0000256" key="3">
    <source>
        <dbReference type="ARBA" id="ARBA00022763"/>
    </source>
</evidence>
<comment type="caution">
    <text evidence="9">The sequence shown here is derived from an EMBL/GenBank/DDBJ whole genome shotgun (WGS) entry which is preliminary data.</text>
</comment>
<name>A0A839QTC2_9MICO</name>
<keyword evidence="5" id="KW-0190">Covalent protein-DNA linkage</keyword>
<keyword evidence="7" id="KW-0456">Lyase</keyword>
<dbReference type="GO" id="GO:0008233">
    <property type="term" value="F:peptidase activity"/>
    <property type="evidence" value="ECO:0007669"/>
    <property type="project" value="UniProtKB-KW"/>
</dbReference>
<evidence type="ECO:0000256" key="6">
    <source>
        <dbReference type="ARBA" id="ARBA00023125"/>
    </source>
</evidence>
<gene>
    <name evidence="9" type="ORF">FHX50_000248</name>
</gene>
<dbReference type="AlphaFoldDB" id="A0A839QTC2"/>
<dbReference type="Gene3D" id="3.90.1680.10">
    <property type="entry name" value="SOS response associated peptidase-like"/>
    <property type="match status" value="1"/>
</dbReference>
<dbReference type="Proteomes" id="UP000568050">
    <property type="component" value="Unassembled WGS sequence"/>
</dbReference>
<keyword evidence="4 8" id="KW-0378">Hydrolase</keyword>
<evidence type="ECO:0000256" key="5">
    <source>
        <dbReference type="ARBA" id="ARBA00023124"/>
    </source>
</evidence>
<dbReference type="InterPro" id="IPR003738">
    <property type="entry name" value="SRAP"/>
</dbReference>